<reference evidence="1" key="1">
    <citation type="submission" date="2018-05" db="EMBL/GenBank/DDBJ databases">
        <authorList>
            <person name="Lanie J.A."/>
            <person name="Ng W.-L."/>
            <person name="Kazmierczak K.M."/>
            <person name="Andrzejewski T.M."/>
            <person name="Davidsen T.M."/>
            <person name="Wayne K.J."/>
            <person name="Tettelin H."/>
            <person name="Glass J.I."/>
            <person name="Rusch D."/>
            <person name="Podicherti R."/>
            <person name="Tsui H.-C.T."/>
            <person name="Winkler M.E."/>
        </authorList>
    </citation>
    <scope>NUCLEOTIDE SEQUENCE</scope>
</reference>
<dbReference type="AlphaFoldDB" id="A0A381XZ58"/>
<evidence type="ECO:0000313" key="1">
    <source>
        <dbReference type="EMBL" id="SVA69722.1"/>
    </source>
</evidence>
<name>A0A381XZ58_9ZZZZ</name>
<dbReference type="EMBL" id="UINC01016813">
    <property type="protein sequence ID" value="SVA69722.1"/>
    <property type="molecule type" value="Genomic_DNA"/>
</dbReference>
<organism evidence="1">
    <name type="scientific">marine metagenome</name>
    <dbReference type="NCBI Taxonomy" id="408172"/>
    <lineage>
        <taxon>unclassified sequences</taxon>
        <taxon>metagenomes</taxon>
        <taxon>ecological metagenomes</taxon>
    </lineage>
</organism>
<gene>
    <name evidence="1" type="ORF">METZ01_LOCUS122576</name>
</gene>
<sequence length="599" mass="67254">MKRFLLLSFLILPFASVAADASATEAIDQKAKALEAQLTKALDSSPQAAKTMLELVNLYHANGRVFGLVRLGERFAKAQSTHAQHRATMLKLLDGLEVMARRDDLITYAREYLSRYPDSPEAIDVVNRLGDALVRNNKRIEAADAYRALWLRKPVSANREAAQRASELYVHTGNGRIRIRAAQMAESLLDKLPANEFTLRAGFRAVNEYRAISRWAEANFAAQKMLKKRLPLTRRMQRELHELMASSYASQSQWANSVASLKQARALEDRPELHLRQINYMYNAAMKAAQIAPEVAAIGRKYPNQRERWNAYIWVGNSHARESNPQQGARYIAGALPHAASASNMASQYVAWLLDGPLNERATAQTALNTAQMNLENTKKDEATKRDAFNKEKDAEKKKAAQATLMAATKLVQQRTTELQKAQADLTAKQNTVKQLAAEADRTLNAALTPTRQAKRELDLLALHYARARSLHIDRLKDDAKGLAHARVALKETHLYESRQNTLISDLLTKQADGGQFKADVAMLIKERRDHITITYYRDYIGNWVSAVRRDKTHKAKAQYVSGLLTKENQLPEISAYTKFPSGNKSTKTAVPLRDRALS</sequence>
<dbReference type="InterPro" id="IPR011990">
    <property type="entry name" value="TPR-like_helical_dom_sf"/>
</dbReference>
<accession>A0A381XZ58</accession>
<proteinExistence type="predicted"/>
<dbReference type="Gene3D" id="1.25.40.10">
    <property type="entry name" value="Tetratricopeptide repeat domain"/>
    <property type="match status" value="1"/>
</dbReference>
<feature type="non-terminal residue" evidence="1">
    <location>
        <position position="599"/>
    </location>
</feature>
<protein>
    <submittedName>
        <fullName evidence="1">Uncharacterized protein</fullName>
    </submittedName>
</protein>